<keyword evidence="3" id="KW-0804">Transcription</keyword>
<dbReference type="PANTHER" id="PTHR33572:SF15">
    <property type="entry name" value="VELVET DOMAIN-CONTAINING PROTEIN"/>
    <property type="match status" value="1"/>
</dbReference>
<evidence type="ECO:0000256" key="1">
    <source>
        <dbReference type="ARBA" id="ARBA00004123"/>
    </source>
</evidence>
<dbReference type="Proteomes" id="UP001182556">
    <property type="component" value="Unassembled WGS sequence"/>
</dbReference>
<reference evidence="6" key="1">
    <citation type="submission" date="2023-02" db="EMBL/GenBank/DDBJ databases">
        <title>Identification and recombinant expression of a fungal hydrolase from Papiliotrema laurentii that hydrolyzes apple cutin and clears colloidal polyester polyurethane.</title>
        <authorList>
            <consortium name="DOE Joint Genome Institute"/>
            <person name="Roman V.A."/>
            <person name="Bojanowski C."/>
            <person name="Crable B.R."/>
            <person name="Wagner D.N."/>
            <person name="Hung C.S."/>
            <person name="Nadeau L.J."/>
            <person name="Schratz L."/>
            <person name="Haridas S."/>
            <person name="Pangilinan J."/>
            <person name="Lipzen A."/>
            <person name="Na H."/>
            <person name="Yan M."/>
            <person name="Ng V."/>
            <person name="Grigoriev I.V."/>
            <person name="Spatafora J.W."/>
            <person name="Barlow D."/>
            <person name="Biffinger J."/>
            <person name="Kelley-Loughnane N."/>
            <person name="Varaljay V.A."/>
            <person name="Crookes-Goodson W.J."/>
        </authorList>
    </citation>
    <scope>NUCLEOTIDE SEQUENCE</scope>
    <source>
        <strain evidence="6">5307AH</strain>
    </source>
</reference>
<protein>
    <submittedName>
        <fullName evidence="6">Velvet factor</fullName>
    </submittedName>
</protein>
<dbReference type="InterPro" id="IPR038491">
    <property type="entry name" value="Velvet_dom_sf"/>
</dbReference>
<accession>A0AAD9CUS4</accession>
<proteinExistence type="predicted"/>
<feature type="domain" description="Velvet" evidence="5">
    <location>
        <begin position="8"/>
        <end position="182"/>
    </location>
</feature>
<gene>
    <name evidence="6" type="ORF">DB88DRAFT_535943</name>
</gene>
<evidence type="ECO:0000259" key="5">
    <source>
        <dbReference type="PROSITE" id="PS51821"/>
    </source>
</evidence>
<evidence type="ECO:0000313" key="6">
    <source>
        <dbReference type="EMBL" id="KAK1922487.1"/>
    </source>
</evidence>
<keyword evidence="4" id="KW-0539">Nucleus</keyword>
<dbReference type="GO" id="GO:0005634">
    <property type="term" value="C:nucleus"/>
    <property type="evidence" value="ECO:0007669"/>
    <property type="project" value="UniProtKB-SubCell"/>
</dbReference>
<evidence type="ECO:0000256" key="3">
    <source>
        <dbReference type="ARBA" id="ARBA00023163"/>
    </source>
</evidence>
<sequence>MNISGVNHSELRRTYRITPIQHPLRSAAFEGAYLSRLPLSPPLIIQLDCWDSQGELMIPYDELPFLVCHLSLQTPEGHDAAMIQSPEGELVSMLYGTLVATPSEMLDRAGASGVYFAFPDVSVRHVGRFRLKINVMRITGGQPLDTTYTEPFDVVDASEYTAPDVTDLTRHFDAQGVIRFGLPRSEW</sequence>
<evidence type="ECO:0000256" key="4">
    <source>
        <dbReference type="ARBA" id="ARBA00023242"/>
    </source>
</evidence>
<keyword evidence="7" id="KW-1185">Reference proteome</keyword>
<comment type="subcellular location">
    <subcellularLocation>
        <location evidence="1">Nucleus</location>
    </subcellularLocation>
</comment>
<comment type="caution">
    <text evidence="6">The sequence shown here is derived from an EMBL/GenBank/DDBJ whole genome shotgun (WGS) entry which is preliminary data.</text>
</comment>
<dbReference type="PANTHER" id="PTHR33572">
    <property type="entry name" value="SPORE DEVELOPMENT REGULATOR VOSA"/>
    <property type="match status" value="1"/>
</dbReference>
<dbReference type="AlphaFoldDB" id="A0AAD9CUS4"/>
<dbReference type="InterPro" id="IPR021740">
    <property type="entry name" value="Velvet"/>
</dbReference>
<name>A0AAD9CUS4_PAPLA</name>
<dbReference type="Pfam" id="PF11754">
    <property type="entry name" value="Velvet"/>
    <property type="match status" value="1"/>
</dbReference>
<evidence type="ECO:0000256" key="2">
    <source>
        <dbReference type="ARBA" id="ARBA00023015"/>
    </source>
</evidence>
<dbReference type="InterPro" id="IPR037525">
    <property type="entry name" value="Velvet_dom"/>
</dbReference>
<keyword evidence="2" id="KW-0805">Transcription regulation</keyword>
<organism evidence="6 7">
    <name type="scientific">Papiliotrema laurentii</name>
    <name type="common">Cryptococcus laurentii</name>
    <dbReference type="NCBI Taxonomy" id="5418"/>
    <lineage>
        <taxon>Eukaryota</taxon>
        <taxon>Fungi</taxon>
        <taxon>Dikarya</taxon>
        <taxon>Basidiomycota</taxon>
        <taxon>Agaricomycotina</taxon>
        <taxon>Tremellomycetes</taxon>
        <taxon>Tremellales</taxon>
        <taxon>Rhynchogastremaceae</taxon>
        <taxon>Papiliotrema</taxon>
    </lineage>
</organism>
<evidence type="ECO:0000313" key="7">
    <source>
        <dbReference type="Proteomes" id="UP001182556"/>
    </source>
</evidence>
<dbReference type="Gene3D" id="2.60.40.3960">
    <property type="entry name" value="Velvet domain"/>
    <property type="match status" value="1"/>
</dbReference>
<dbReference type="EMBL" id="JAODAN010000008">
    <property type="protein sequence ID" value="KAK1922487.1"/>
    <property type="molecule type" value="Genomic_DNA"/>
</dbReference>
<dbReference type="PROSITE" id="PS51821">
    <property type="entry name" value="VELVET"/>
    <property type="match status" value="1"/>
</dbReference>